<keyword evidence="3 6" id="KW-0067">ATP-binding</keyword>
<dbReference type="SMART" id="SM00382">
    <property type="entry name" value="AAA"/>
    <property type="match status" value="1"/>
</dbReference>
<dbReference type="PROSITE" id="PS50893">
    <property type="entry name" value="ABC_TRANSPORTER_2"/>
    <property type="match status" value="1"/>
</dbReference>
<dbReference type="EMBL" id="JABAFA010000006">
    <property type="protein sequence ID" value="NMD98540.1"/>
    <property type="molecule type" value="Genomic_DNA"/>
</dbReference>
<dbReference type="InterPro" id="IPR017871">
    <property type="entry name" value="ABC_transporter-like_CS"/>
</dbReference>
<protein>
    <submittedName>
        <fullName evidence="6">Metal ABC transporter ATP-binding protein</fullName>
    </submittedName>
</protein>
<feature type="region of interest" description="Disordered" evidence="4">
    <location>
        <begin position="266"/>
        <end position="287"/>
    </location>
</feature>
<dbReference type="PANTHER" id="PTHR42734">
    <property type="entry name" value="METAL TRANSPORT SYSTEM ATP-BINDING PROTEIN TM_0124-RELATED"/>
    <property type="match status" value="1"/>
</dbReference>
<evidence type="ECO:0000256" key="3">
    <source>
        <dbReference type="ARBA" id="ARBA00022840"/>
    </source>
</evidence>
<evidence type="ECO:0000313" key="7">
    <source>
        <dbReference type="Proteomes" id="UP000543804"/>
    </source>
</evidence>
<dbReference type="GO" id="GO:0005524">
    <property type="term" value="F:ATP binding"/>
    <property type="evidence" value="ECO:0007669"/>
    <property type="project" value="UniProtKB-KW"/>
</dbReference>
<dbReference type="GO" id="GO:0016887">
    <property type="term" value="F:ATP hydrolysis activity"/>
    <property type="evidence" value="ECO:0007669"/>
    <property type="project" value="InterPro"/>
</dbReference>
<reference evidence="6 7" key="1">
    <citation type="submission" date="2020-04" db="EMBL/GenBank/DDBJ databases">
        <authorList>
            <person name="Hitch T.C.A."/>
            <person name="Wylensek D."/>
            <person name="Clavel T."/>
        </authorList>
    </citation>
    <scope>NUCLEOTIDE SEQUENCE [LARGE SCALE GENOMIC DNA]</scope>
    <source>
        <strain evidence="6 7">PG-130-P53-12</strain>
    </source>
</reference>
<dbReference type="Pfam" id="PF00005">
    <property type="entry name" value="ABC_tran"/>
    <property type="match status" value="1"/>
</dbReference>
<dbReference type="SUPFAM" id="SSF52540">
    <property type="entry name" value="P-loop containing nucleoside triphosphate hydrolases"/>
    <property type="match status" value="1"/>
</dbReference>
<accession>A0A848B2X1</accession>
<dbReference type="PROSITE" id="PS00211">
    <property type="entry name" value="ABC_TRANSPORTER_1"/>
    <property type="match status" value="1"/>
</dbReference>
<keyword evidence="7" id="KW-1185">Reference proteome</keyword>
<comment type="caution">
    <text evidence="6">The sequence shown here is derived from an EMBL/GenBank/DDBJ whole genome shotgun (WGS) entry which is preliminary data.</text>
</comment>
<dbReference type="InterPro" id="IPR003439">
    <property type="entry name" value="ABC_transporter-like_ATP-bd"/>
</dbReference>
<evidence type="ECO:0000259" key="5">
    <source>
        <dbReference type="PROSITE" id="PS50893"/>
    </source>
</evidence>
<evidence type="ECO:0000313" key="6">
    <source>
        <dbReference type="EMBL" id="NMD98540.1"/>
    </source>
</evidence>
<dbReference type="InterPro" id="IPR050153">
    <property type="entry name" value="Metal_Ion_Import_ABC"/>
</dbReference>
<dbReference type="PANTHER" id="PTHR42734:SF7">
    <property type="entry name" value="ATP-BINDING COMPONENT OF ABC TRANSPORTER-RELATED"/>
    <property type="match status" value="1"/>
</dbReference>
<dbReference type="Gene3D" id="3.40.50.300">
    <property type="entry name" value="P-loop containing nucleotide triphosphate hydrolases"/>
    <property type="match status" value="1"/>
</dbReference>
<dbReference type="InterPro" id="IPR003593">
    <property type="entry name" value="AAA+_ATPase"/>
</dbReference>
<name>A0A848B2X1_9FIRM</name>
<gene>
    <name evidence="6" type="ORF">HF878_03450</name>
</gene>
<evidence type="ECO:0000256" key="2">
    <source>
        <dbReference type="ARBA" id="ARBA00022741"/>
    </source>
</evidence>
<organism evidence="6 7">
    <name type="scientific">Selenomonas bovis</name>
    <dbReference type="NCBI Taxonomy" id="416586"/>
    <lineage>
        <taxon>Bacteria</taxon>
        <taxon>Bacillati</taxon>
        <taxon>Bacillota</taxon>
        <taxon>Negativicutes</taxon>
        <taxon>Selenomonadales</taxon>
        <taxon>Selenomonadaceae</taxon>
        <taxon>Selenomonas</taxon>
    </lineage>
</organism>
<dbReference type="AlphaFoldDB" id="A0A848B2X1"/>
<feature type="domain" description="ABC transporter" evidence="5">
    <location>
        <begin position="22"/>
        <end position="253"/>
    </location>
</feature>
<sequence>MFKTILHHRASSCEDCAKLCCTKIDDFTVRIGSLTIFEHVHLHVHCGQLTALIGPNGAGKSTLLRSILGEVPHTGTLHYVDAKGKHTGHPVIGYVPQYLRFDVSAPTSVEDIFMACLSRRPVWLLPAGKLRARIQRGLARVHAEHLIDRRLGALSGGELQRVLLALALDPMPDLLLLDEPVSGVDQNGLELFYEIVAELREQEDMAIILISHDLNMVAKHADQVVLLDKRVICSGTPEEVFSDQRTKHIFGVLAGETAREAAAEIPGAAREQAGAAPAADAMGRRNA</sequence>
<dbReference type="RefSeq" id="WP_019542913.1">
    <property type="nucleotide sequence ID" value="NZ_JABAFA010000006.1"/>
</dbReference>
<keyword evidence="1" id="KW-0813">Transport</keyword>
<dbReference type="InterPro" id="IPR027417">
    <property type="entry name" value="P-loop_NTPase"/>
</dbReference>
<keyword evidence="2" id="KW-0547">Nucleotide-binding</keyword>
<evidence type="ECO:0000256" key="1">
    <source>
        <dbReference type="ARBA" id="ARBA00022448"/>
    </source>
</evidence>
<dbReference type="Proteomes" id="UP000543804">
    <property type="component" value="Unassembled WGS sequence"/>
</dbReference>
<evidence type="ECO:0000256" key="4">
    <source>
        <dbReference type="SAM" id="MobiDB-lite"/>
    </source>
</evidence>
<proteinExistence type="predicted"/>